<name>A0A6J4T908_9SPHN</name>
<evidence type="ECO:0000313" key="2">
    <source>
        <dbReference type="EMBL" id="CAA9516557.1"/>
    </source>
</evidence>
<dbReference type="AlphaFoldDB" id="A0A6J4T908"/>
<feature type="non-terminal residue" evidence="2">
    <location>
        <position position="1"/>
    </location>
</feature>
<dbReference type="EMBL" id="CADCVX010000356">
    <property type="protein sequence ID" value="CAA9516557.1"/>
    <property type="molecule type" value="Genomic_DNA"/>
</dbReference>
<gene>
    <name evidence="2" type="ORF">AVDCRST_MAG91-1940</name>
</gene>
<organism evidence="2">
    <name type="scientific">uncultured Sphingomonadaceae bacterium</name>
    <dbReference type="NCBI Taxonomy" id="169976"/>
    <lineage>
        <taxon>Bacteria</taxon>
        <taxon>Pseudomonadati</taxon>
        <taxon>Pseudomonadota</taxon>
        <taxon>Alphaproteobacteria</taxon>
        <taxon>Sphingomonadales</taxon>
        <taxon>Sphingomonadaceae</taxon>
        <taxon>environmental samples</taxon>
    </lineage>
</organism>
<protein>
    <submittedName>
        <fullName evidence="2">Uncharacterized protein</fullName>
    </submittedName>
</protein>
<proteinExistence type="predicted"/>
<feature type="non-terminal residue" evidence="2">
    <location>
        <position position="55"/>
    </location>
</feature>
<feature type="compositionally biased region" description="Basic and acidic residues" evidence="1">
    <location>
        <begin position="21"/>
        <end position="31"/>
    </location>
</feature>
<reference evidence="2" key="1">
    <citation type="submission" date="2020-02" db="EMBL/GenBank/DDBJ databases">
        <authorList>
            <person name="Meier V. D."/>
        </authorList>
    </citation>
    <scope>NUCLEOTIDE SEQUENCE</scope>
    <source>
        <strain evidence="2">AVDCRST_MAG91</strain>
    </source>
</reference>
<feature type="region of interest" description="Disordered" evidence="1">
    <location>
        <begin position="1"/>
        <end position="55"/>
    </location>
</feature>
<sequence>DDEQRIRAAAPHASRGAPPARCRDRGDDCRPRGRSIGARPAEEAQAASARRDRSR</sequence>
<evidence type="ECO:0000256" key="1">
    <source>
        <dbReference type="SAM" id="MobiDB-lite"/>
    </source>
</evidence>
<accession>A0A6J4T908</accession>